<dbReference type="EMBL" id="SHLY01000002">
    <property type="protein sequence ID" value="TAA47323.1"/>
    <property type="molecule type" value="Genomic_DNA"/>
</dbReference>
<feature type="domain" description="Disulphide bond isomerase DsbC/G N-terminal" evidence="8">
    <location>
        <begin position="39"/>
        <end position="101"/>
    </location>
</feature>
<dbReference type="InterPro" id="IPR012336">
    <property type="entry name" value="Thioredoxin-like_fold"/>
</dbReference>
<keyword evidence="4 7" id="KW-0574">Periplasm</keyword>
<comment type="caution">
    <text evidence="10">The sequence shown here is derived from an EMBL/GenBank/DDBJ whole genome shotgun (WGS) entry which is preliminary data.</text>
</comment>
<dbReference type="RefSeq" id="WP_130566468.1">
    <property type="nucleotide sequence ID" value="NZ_SHLY01000002.1"/>
</dbReference>
<dbReference type="InterPro" id="IPR018950">
    <property type="entry name" value="DiS-bond_isomerase_DsbC/G_N"/>
</dbReference>
<feature type="domain" description="Thioredoxin-like fold" evidence="9">
    <location>
        <begin position="124"/>
        <end position="247"/>
    </location>
</feature>
<accession>A0ABY1WRV6</accession>
<protein>
    <recommendedName>
        <fullName evidence="7">Thiol:disulfide interchange protein</fullName>
    </recommendedName>
</protein>
<comment type="function">
    <text evidence="7">Required for disulfide bond formation in some periplasmic proteins. Acts by transferring its disulfide bond to other proteins and is reduced in the process.</text>
</comment>
<dbReference type="Gene3D" id="3.10.450.70">
    <property type="entry name" value="Disulphide bond isomerase, DsbC/G, N-terminal"/>
    <property type="match status" value="1"/>
</dbReference>
<dbReference type="Pfam" id="PF10411">
    <property type="entry name" value="DsbC_N"/>
    <property type="match status" value="1"/>
</dbReference>
<name>A0ABY1WRV6_9GAMM</name>
<sequence>MTGKKIFKWLLLVSAALLTSAYFVVSTASESTAKFDPEQQVLADKLNALLNTEVITLTPSPIQGFYQALTDAGVFYISSDGALLIQGKVYNIDGQPKDLTESAMAGERLKRLAAVEDSMISYPAKNEKYVVTIFTDIDCGYCRKLHSQMEEYNDLGITVRYLAYPRSGPNSPSGDTIASVWCADNPAQAMTNAKSGKALKKAKCDNPVAQHYKLGGVFGVRGTPAIIRPNGEMLGGYLPPRQLLATLEQQ</sequence>
<dbReference type="Proteomes" id="UP000292544">
    <property type="component" value="Unassembled WGS sequence"/>
</dbReference>
<comment type="similarity">
    <text evidence="2 7">Belongs to the thioredoxin family. DsbC subfamily.</text>
</comment>
<reference evidence="11" key="1">
    <citation type="submission" date="2019-02" db="EMBL/GenBank/DDBJ databases">
        <title>Draft genome sequence of Muricauda sp. 176CP4-71.</title>
        <authorList>
            <person name="Park J.-S."/>
        </authorList>
    </citation>
    <scope>NUCLEOTIDE SEQUENCE [LARGE SCALE GENOMIC DNA]</scope>
    <source>
        <strain evidence="11">176GS2-150</strain>
    </source>
</reference>
<dbReference type="GO" id="GO:0016853">
    <property type="term" value="F:isomerase activity"/>
    <property type="evidence" value="ECO:0007669"/>
    <property type="project" value="UniProtKB-KW"/>
</dbReference>
<organism evidence="10 11">
    <name type="scientific">Corallincola spongiicola</name>
    <dbReference type="NCBI Taxonomy" id="2520508"/>
    <lineage>
        <taxon>Bacteria</taxon>
        <taxon>Pseudomonadati</taxon>
        <taxon>Pseudomonadota</taxon>
        <taxon>Gammaproteobacteria</taxon>
        <taxon>Alteromonadales</taxon>
        <taxon>Psychromonadaceae</taxon>
        <taxon>Corallincola</taxon>
    </lineage>
</organism>
<evidence type="ECO:0000256" key="6">
    <source>
        <dbReference type="ARBA" id="ARBA00023284"/>
    </source>
</evidence>
<dbReference type="CDD" id="cd03020">
    <property type="entry name" value="DsbA_DsbC_DsbG"/>
    <property type="match status" value="1"/>
</dbReference>
<proteinExistence type="inferred from homology"/>
<evidence type="ECO:0000256" key="2">
    <source>
        <dbReference type="ARBA" id="ARBA00009813"/>
    </source>
</evidence>
<comment type="subcellular location">
    <subcellularLocation>
        <location evidence="1 7">Periplasm</location>
    </subcellularLocation>
</comment>
<dbReference type="InterPro" id="IPR033954">
    <property type="entry name" value="DiS-bond_Isoase_DsbC/G"/>
</dbReference>
<keyword evidence="3 7" id="KW-0732">Signal</keyword>
<gene>
    <name evidence="10" type="primary">dsbC</name>
    <name evidence="10" type="ORF">EXY25_08810</name>
</gene>
<dbReference type="Gene3D" id="3.40.30.10">
    <property type="entry name" value="Glutaredoxin"/>
    <property type="match status" value="1"/>
</dbReference>
<dbReference type="InterPro" id="IPR009094">
    <property type="entry name" value="DiS-bond_isomerase_DsbC/G_N_sf"/>
</dbReference>
<dbReference type="Pfam" id="PF13098">
    <property type="entry name" value="Thioredoxin_2"/>
    <property type="match status" value="1"/>
</dbReference>
<evidence type="ECO:0000256" key="1">
    <source>
        <dbReference type="ARBA" id="ARBA00004418"/>
    </source>
</evidence>
<evidence type="ECO:0000256" key="7">
    <source>
        <dbReference type="RuleBase" id="RU364038"/>
    </source>
</evidence>
<dbReference type="NCBIfam" id="NF008129">
    <property type="entry name" value="PRK10877.1"/>
    <property type="match status" value="1"/>
</dbReference>
<feature type="chain" id="PRO_5044963447" description="Thiol:disulfide interchange protein" evidence="7">
    <location>
        <begin position="29"/>
        <end position="250"/>
    </location>
</feature>
<evidence type="ECO:0000256" key="3">
    <source>
        <dbReference type="ARBA" id="ARBA00022729"/>
    </source>
</evidence>
<dbReference type="PANTHER" id="PTHR35272:SF3">
    <property type="entry name" value="THIOL:DISULFIDE INTERCHANGE PROTEIN DSBC"/>
    <property type="match status" value="1"/>
</dbReference>
<evidence type="ECO:0000256" key="5">
    <source>
        <dbReference type="ARBA" id="ARBA00023157"/>
    </source>
</evidence>
<keyword evidence="11" id="KW-1185">Reference proteome</keyword>
<keyword evidence="6 7" id="KW-0676">Redox-active center</keyword>
<dbReference type="InterPro" id="IPR051470">
    <property type="entry name" value="Thiol:disulfide_interchange"/>
</dbReference>
<keyword evidence="5" id="KW-1015">Disulfide bond</keyword>
<evidence type="ECO:0000259" key="8">
    <source>
        <dbReference type="Pfam" id="PF10411"/>
    </source>
</evidence>
<evidence type="ECO:0000256" key="4">
    <source>
        <dbReference type="ARBA" id="ARBA00022764"/>
    </source>
</evidence>
<dbReference type="InterPro" id="IPR036249">
    <property type="entry name" value="Thioredoxin-like_sf"/>
</dbReference>
<dbReference type="PANTHER" id="PTHR35272">
    <property type="entry name" value="THIOL:DISULFIDE INTERCHANGE PROTEIN DSBC-RELATED"/>
    <property type="match status" value="1"/>
</dbReference>
<dbReference type="SUPFAM" id="SSF54423">
    <property type="entry name" value="DsbC/DsbG N-terminal domain-like"/>
    <property type="match status" value="1"/>
</dbReference>
<feature type="signal peptide" evidence="7">
    <location>
        <begin position="1"/>
        <end position="28"/>
    </location>
</feature>
<evidence type="ECO:0000259" key="9">
    <source>
        <dbReference type="Pfam" id="PF13098"/>
    </source>
</evidence>
<keyword evidence="10" id="KW-0413">Isomerase</keyword>
<evidence type="ECO:0000313" key="11">
    <source>
        <dbReference type="Proteomes" id="UP000292544"/>
    </source>
</evidence>
<dbReference type="SUPFAM" id="SSF52833">
    <property type="entry name" value="Thioredoxin-like"/>
    <property type="match status" value="1"/>
</dbReference>
<evidence type="ECO:0000313" key="10">
    <source>
        <dbReference type="EMBL" id="TAA47323.1"/>
    </source>
</evidence>